<dbReference type="STRING" id="1313296.SAMN05661091_1243"/>
<evidence type="ECO:0000256" key="2">
    <source>
        <dbReference type="HAMAP-Rule" id="MF_00795"/>
    </source>
</evidence>
<dbReference type="Pfam" id="PF03932">
    <property type="entry name" value="CutC"/>
    <property type="match status" value="1"/>
</dbReference>
<sequence>MILEVIATTLQDALIAEECGADRIELITAVTEGGLTPSIGLIERVTERVNIPVNVMIRPHSRSFIMDDEDLETMLADITRIKTTRAAGIVMGPLTLEGTIDVPALEKLLAEAGSLDVTYHRAFDEALDQLAAYEVLSGYSQISRILTSGGPSPAPESVPQLQRLVERSQEGGPRILAGYGLTPEGILSFIEETGVKEVHFGSSIREGRRGLGLIDGPLLRSLADKLHQIN</sequence>
<dbReference type="PANTHER" id="PTHR12598:SF0">
    <property type="entry name" value="COPPER HOMEOSTASIS PROTEIN CUTC HOMOLOG"/>
    <property type="match status" value="1"/>
</dbReference>
<dbReference type="InterPro" id="IPR036822">
    <property type="entry name" value="CutC-like_dom_sf"/>
</dbReference>
<proteinExistence type="inferred from homology"/>
<name>A0A1X7GW93_9BACL</name>
<dbReference type="Gene3D" id="3.20.20.380">
    <property type="entry name" value="Copper homeostasis (CutC) domain"/>
    <property type="match status" value="1"/>
</dbReference>
<comment type="caution">
    <text evidence="2">Once thought to be involved in copper homeostasis, experiments in E.coli have shown this is not the case.</text>
</comment>
<protein>
    <recommendedName>
        <fullName evidence="2">PF03932 family protein CutC</fullName>
    </recommendedName>
</protein>
<dbReference type="EMBL" id="LT840184">
    <property type="protein sequence ID" value="SMF75736.1"/>
    <property type="molecule type" value="Genomic_DNA"/>
</dbReference>
<dbReference type="PANTHER" id="PTHR12598">
    <property type="entry name" value="COPPER HOMEOSTASIS PROTEIN CUTC"/>
    <property type="match status" value="1"/>
</dbReference>
<dbReference type="HAMAP" id="MF_00795">
    <property type="entry name" value="CutC"/>
    <property type="match status" value="1"/>
</dbReference>
<dbReference type="SUPFAM" id="SSF110395">
    <property type="entry name" value="CutC-like"/>
    <property type="match status" value="1"/>
</dbReference>
<dbReference type="GO" id="GO:0005507">
    <property type="term" value="F:copper ion binding"/>
    <property type="evidence" value="ECO:0007669"/>
    <property type="project" value="TreeGrafter"/>
</dbReference>
<gene>
    <name evidence="2" type="primary">cutC</name>
    <name evidence="3" type="ORF">SAMN05661091_1243</name>
</gene>
<keyword evidence="4" id="KW-1185">Reference proteome</keyword>
<evidence type="ECO:0000256" key="1">
    <source>
        <dbReference type="ARBA" id="ARBA00007768"/>
    </source>
</evidence>
<reference evidence="3 4" key="1">
    <citation type="submission" date="2017-04" db="EMBL/GenBank/DDBJ databases">
        <authorList>
            <person name="Afonso C.L."/>
            <person name="Miller P.J."/>
            <person name="Scott M.A."/>
            <person name="Spackman E."/>
            <person name="Goraichik I."/>
            <person name="Dimitrov K.M."/>
            <person name="Suarez D.L."/>
            <person name="Swayne D.E."/>
        </authorList>
    </citation>
    <scope>NUCLEOTIDE SEQUENCE [LARGE SCALE GENOMIC DNA]</scope>
    <source>
        <strain evidence="3 4">N3/975</strain>
    </source>
</reference>
<dbReference type="GO" id="GO:0005737">
    <property type="term" value="C:cytoplasm"/>
    <property type="evidence" value="ECO:0007669"/>
    <property type="project" value="UniProtKB-SubCell"/>
</dbReference>
<dbReference type="InterPro" id="IPR005627">
    <property type="entry name" value="CutC-like"/>
</dbReference>
<dbReference type="Proteomes" id="UP000192940">
    <property type="component" value="Chromosome I"/>
</dbReference>
<evidence type="ECO:0000313" key="3">
    <source>
        <dbReference type="EMBL" id="SMF75736.1"/>
    </source>
</evidence>
<organism evidence="3 4">
    <name type="scientific">Paenibacillus uliginis N3/975</name>
    <dbReference type="NCBI Taxonomy" id="1313296"/>
    <lineage>
        <taxon>Bacteria</taxon>
        <taxon>Bacillati</taxon>
        <taxon>Bacillota</taxon>
        <taxon>Bacilli</taxon>
        <taxon>Bacillales</taxon>
        <taxon>Paenibacillaceae</taxon>
        <taxon>Paenibacillus</taxon>
    </lineage>
</organism>
<evidence type="ECO:0000313" key="4">
    <source>
        <dbReference type="Proteomes" id="UP000192940"/>
    </source>
</evidence>
<keyword evidence="2" id="KW-0963">Cytoplasm</keyword>
<accession>A0A1X7GW93</accession>
<comment type="subcellular location">
    <subcellularLocation>
        <location evidence="2">Cytoplasm</location>
    </subcellularLocation>
</comment>
<dbReference type="RefSeq" id="WP_208918215.1">
    <property type="nucleotide sequence ID" value="NZ_LT840184.1"/>
</dbReference>
<dbReference type="AlphaFoldDB" id="A0A1X7GW93"/>
<comment type="similarity">
    <text evidence="1 2">Belongs to the CutC family.</text>
</comment>